<protein>
    <submittedName>
        <fullName evidence="1">Uncharacterized protein</fullName>
    </submittedName>
</protein>
<reference evidence="2" key="1">
    <citation type="journal article" date="2024" name="Proc. Natl. Acad. Sci. U.S.A.">
        <title>Extraordinary preservation of gene collinearity over three hundred million years revealed in homosporous lycophytes.</title>
        <authorList>
            <person name="Li C."/>
            <person name="Wickell D."/>
            <person name="Kuo L.Y."/>
            <person name="Chen X."/>
            <person name="Nie B."/>
            <person name="Liao X."/>
            <person name="Peng D."/>
            <person name="Ji J."/>
            <person name="Jenkins J."/>
            <person name="Williams M."/>
            <person name="Shu S."/>
            <person name="Plott C."/>
            <person name="Barry K."/>
            <person name="Rajasekar S."/>
            <person name="Grimwood J."/>
            <person name="Han X."/>
            <person name="Sun S."/>
            <person name="Hou Z."/>
            <person name="He W."/>
            <person name="Dai G."/>
            <person name="Sun C."/>
            <person name="Schmutz J."/>
            <person name="Leebens-Mack J.H."/>
            <person name="Li F.W."/>
            <person name="Wang L."/>
        </authorList>
    </citation>
    <scope>NUCLEOTIDE SEQUENCE [LARGE SCALE GENOMIC DNA]</scope>
    <source>
        <strain evidence="2">cv. PW_Plant_1</strain>
    </source>
</reference>
<accession>A0ACC2EBS2</accession>
<evidence type="ECO:0000313" key="1">
    <source>
        <dbReference type="EMBL" id="KAJ7563913.1"/>
    </source>
</evidence>
<name>A0ACC2EBS2_DIPCM</name>
<comment type="caution">
    <text evidence="1">The sequence shown here is derived from an EMBL/GenBank/DDBJ whole genome shotgun (WGS) entry which is preliminary data.</text>
</comment>
<sequence length="1213" mass="135415">MKNPEEDKGDLDLATLLSDCRRFLTEIESDIQNSSLTFHAVQRAVYLLQTLENESSGGGVIALDTDALSYGENNAADTRNLGKPSGAVEQKESTSASVTVGLRSNSKDGRTDAPPTQNASASPTRHNLEAPCSEPTDCQTLDMEDFIGSTSKTNEKMAVSGEVINNASGSKRKAAVEIAKAEFKTAKNPKNSAEDAEKVPGDLRPVSKAENIATCSSRGVGSKKPETSKEAMGRRSLIVNRWSMEEALAIADKGEAGVLLEDRVQYKLASPGRVALTSLISQCLLVSMDQNPFHSLKEAEQSSAKSFFAAPDFKEHEDLQLSLSNTPIQAGVNSSLDVKNHLAEKTVNGDAFWLYKWLVIKIFSGRQSGAQECTETSVGVCLDWLVAYLTIANPDVLAKLLLDQLVEDLLECHVKGCLTLVPYLNRVAIFEFAVQRLPEEISTILLSLLPYSRFPVELQVSMDKTQEAGIDKTWMGCYSSLWIVLFSLCPKLLETFIHVWLPTFTIDEGQSWWKLLQGSQFRLVSLPKPWAAMSLDIMLGRRTEVQAWLCTMLEKRLAQVSTVGTDIVLFLACCSELSATSVEEQQLNVGQTFLAWLCRKLSLKVLPNVLGGHQDEGEDDTRGSDVAMFLENLKENVHRLWHCTLCSSSQNNETIEQSQYILNSFESSRFKTSNIWNFLKNHESSSKDLFKICQLTMICCDQHVVADLLAAVTCLAPDKSVKANSLQKLYVVLRMMHCLGAVSDCWLVFDIWAERVVSLLNHSNSYQALSKILALRQLLEPGFWCDGSPTICATETLPTVISTMFSEDENENIGLAAKSAWQLMYKALNGQWLQLLMLLHKDDAFELKLNVLDILYILNIRTYLRPQAISPHLKGVLGLYFFWLKHSHVHGGCSQSSFQDVDRSCRFDAETWQLLCLKEKLKRVIIQLSGLGSDSFMLMVDCLLDFSFEEGFCNQLGKSIIFDGMQNEAHPAMFMKSLATARITRDGKYEAVMGTGFQVALEQGSEKPYTSMLLENCRRKLGKLSEKDDKRVFSSSCDMAAATTKTRILKLELGSILHLSFERAITIMSESLQERNVWALPPSSILATLLVNRLETPHEMSLTMEQYEEVLPKQVCAQRHIFLTECFSYNPLLFEILKIITEQGAIKDVISCAECICALLADSIFHWHSAFQTRRPPSFPQAKLNCLDVPCSFKFSLLLYVQFIVTSQSIIFY</sequence>
<keyword evidence="2" id="KW-1185">Reference proteome</keyword>
<gene>
    <name evidence="1" type="ORF">O6H91_03G130000</name>
</gene>
<dbReference type="EMBL" id="CM055094">
    <property type="protein sequence ID" value="KAJ7563913.1"/>
    <property type="molecule type" value="Genomic_DNA"/>
</dbReference>
<dbReference type="Proteomes" id="UP001162992">
    <property type="component" value="Chromosome 3"/>
</dbReference>
<proteinExistence type="predicted"/>
<organism evidence="1 2">
    <name type="scientific">Diphasiastrum complanatum</name>
    <name type="common">Issler's clubmoss</name>
    <name type="synonym">Lycopodium complanatum</name>
    <dbReference type="NCBI Taxonomy" id="34168"/>
    <lineage>
        <taxon>Eukaryota</taxon>
        <taxon>Viridiplantae</taxon>
        <taxon>Streptophyta</taxon>
        <taxon>Embryophyta</taxon>
        <taxon>Tracheophyta</taxon>
        <taxon>Lycopodiopsida</taxon>
        <taxon>Lycopodiales</taxon>
        <taxon>Lycopodiaceae</taxon>
        <taxon>Lycopodioideae</taxon>
        <taxon>Diphasiastrum</taxon>
    </lineage>
</organism>
<evidence type="ECO:0000313" key="2">
    <source>
        <dbReference type="Proteomes" id="UP001162992"/>
    </source>
</evidence>